<name>A0ABD2C1G1_VESMC</name>
<proteinExistence type="predicted"/>
<dbReference type="Proteomes" id="UP001607303">
    <property type="component" value="Unassembled WGS sequence"/>
</dbReference>
<evidence type="ECO:0000313" key="2">
    <source>
        <dbReference type="Proteomes" id="UP001607303"/>
    </source>
</evidence>
<protein>
    <submittedName>
        <fullName evidence="1">Uncharacterized protein</fullName>
    </submittedName>
</protein>
<comment type="caution">
    <text evidence="1">The sequence shown here is derived from an EMBL/GenBank/DDBJ whole genome shotgun (WGS) entry which is preliminary data.</text>
</comment>
<dbReference type="AlphaFoldDB" id="A0ABD2C1G1"/>
<sequence>MQFGTKQSAGRKYGYFLLGLRKPDEPWIWAIPARIAAAGERVTTSHSYLKTIDCSSNINKFPTVDQNVRIIFSNTSSNFNDSHCYLLEKLFPEYISTKHFFVSFLRLKQRRKGVQQWRTKEEKGRGKWKERTKERKSRDCNFRERSMFRNKDLPYANSLV</sequence>
<feature type="non-terminal residue" evidence="1">
    <location>
        <position position="160"/>
    </location>
</feature>
<accession>A0ABD2C1G1</accession>
<evidence type="ECO:0000313" key="1">
    <source>
        <dbReference type="EMBL" id="KAL2738288.1"/>
    </source>
</evidence>
<keyword evidence="2" id="KW-1185">Reference proteome</keyword>
<reference evidence="1 2" key="1">
    <citation type="journal article" date="2024" name="Ann. Entomol. Soc. Am.">
        <title>Genomic analyses of the southern and eastern yellowjacket wasps (Hymenoptera: Vespidae) reveal evolutionary signatures of social life.</title>
        <authorList>
            <person name="Catto M.A."/>
            <person name="Caine P.B."/>
            <person name="Orr S.E."/>
            <person name="Hunt B.G."/>
            <person name="Goodisman M.A.D."/>
        </authorList>
    </citation>
    <scope>NUCLEOTIDE SEQUENCE [LARGE SCALE GENOMIC DNA]</scope>
    <source>
        <strain evidence="1">232</strain>
        <tissue evidence="1">Head and thorax</tissue>
    </source>
</reference>
<gene>
    <name evidence="1" type="ORF">V1477_011647</name>
</gene>
<organism evidence="1 2">
    <name type="scientific">Vespula maculifrons</name>
    <name type="common">Eastern yellow jacket</name>
    <name type="synonym">Wasp</name>
    <dbReference type="NCBI Taxonomy" id="7453"/>
    <lineage>
        <taxon>Eukaryota</taxon>
        <taxon>Metazoa</taxon>
        <taxon>Ecdysozoa</taxon>
        <taxon>Arthropoda</taxon>
        <taxon>Hexapoda</taxon>
        <taxon>Insecta</taxon>
        <taxon>Pterygota</taxon>
        <taxon>Neoptera</taxon>
        <taxon>Endopterygota</taxon>
        <taxon>Hymenoptera</taxon>
        <taxon>Apocrita</taxon>
        <taxon>Aculeata</taxon>
        <taxon>Vespoidea</taxon>
        <taxon>Vespidae</taxon>
        <taxon>Vespinae</taxon>
        <taxon>Vespula</taxon>
    </lineage>
</organism>
<dbReference type="EMBL" id="JAYRBN010000063">
    <property type="protein sequence ID" value="KAL2738288.1"/>
    <property type="molecule type" value="Genomic_DNA"/>
</dbReference>